<dbReference type="EMBL" id="ABXP02000106">
    <property type="protein sequence ID" value="KKC29084.1"/>
    <property type="molecule type" value="Genomic_DNA"/>
</dbReference>
<protein>
    <submittedName>
        <fullName evidence="1">Uncharacterized protein</fullName>
    </submittedName>
</protein>
<evidence type="ECO:0000313" key="2">
    <source>
        <dbReference type="Proteomes" id="UP000010146"/>
    </source>
</evidence>
<comment type="caution">
    <text evidence="1">The sequence shown here is derived from an EMBL/GenBank/DDBJ whole genome shotgun (WGS) entry which is preliminary data.</text>
</comment>
<reference evidence="1 2" key="2">
    <citation type="journal article" date="2015" name="BMC Genomics">
        <title>Analysis of three genomes within the thermophilic bacterial species Caldanaerobacter subterraneus with a focus on carbon monoxide dehydrogenase evolution and hydrolase diversity.</title>
        <authorList>
            <person name="Sant'Anna F.H."/>
            <person name="Lebedinsky A.V."/>
            <person name="Sokolova T.G."/>
            <person name="Robb F.T."/>
            <person name="Gonzalez J.M."/>
        </authorList>
    </citation>
    <scope>NUCLEOTIDE SEQUENCE [LARGE SCALE GENOMIC DNA]</scope>
    <source>
        <strain evidence="1 2">DSM 12653</strain>
    </source>
</reference>
<organism evidence="1 2">
    <name type="scientific">Caldanaerobacter subterraneus subsp. pacificus DSM 12653</name>
    <dbReference type="NCBI Taxonomy" id="391606"/>
    <lineage>
        <taxon>Bacteria</taxon>
        <taxon>Bacillati</taxon>
        <taxon>Bacillota</taxon>
        <taxon>Clostridia</taxon>
        <taxon>Thermoanaerobacterales</taxon>
        <taxon>Thermoanaerobacteraceae</taxon>
        <taxon>Caldanaerobacter</taxon>
    </lineage>
</organism>
<accession>A0A0F5PML9</accession>
<dbReference type="Proteomes" id="UP000010146">
    <property type="component" value="Unassembled WGS sequence"/>
</dbReference>
<proteinExistence type="predicted"/>
<gene>
    <name evidence="1" type="ORF">CDSM653_01935</name>
</gene>
<reference evidence="2" key="3">
    <citation type="submission" date="2015-02" db="EMBL/GenBank/DDBJ databases">
        <title>Genome analysis of three genomes within the thermophilic hydrogenogenic bacterial species Caldanaerobacter subterraneus.</title>
        <authorList>
            <person name="Sant'Anna F.H."/>
            <person name="Lebedinsky A."/>
            <person name="Sokolova T."/>
            <person name="Robb F.T."/>
            <person name="Gonzalez J.M."/>
        </authorList>
    </citation>
    <scope>NUCLEOTIDE SEQUENCE [LARGE SCALE GENOMIC DNA]</scope>
    <source>
        <strain evidence="2">DSM 12653</strain>
    </source>
</reference>
<evidence type="ECO:0000313" key="1">
    <source>
        <dbReference type="EMBL" id="KKC29084.1"/>
    </source>
</evidence>
<name>A0A0F5PML9_9THEO</name>
<dbReference type="AlphaFoldDB" id="A0A0F5PML9"/>
<reference evidence="1 2" key="1">
    <citation type="submission" date="2008-07" db="EMBL/GenBank/DDBJ databases">
        <authorList>
            <person name="Gonzalez J."/>
            <person name="Sokolova T."/>
            <person name="Ferriera S."/>
            <person name="Johnson J."/>
            <person name="Kravitz S."/>
            <person name="Beeson K."/>
            <person name="Sutton G."/>
            <person name="Rogers Y.-H."/>
            <person name="Friedman R."/>
            <person name="Frazier M."/>
            <person name="Venter J.C."/>
        </authorList>
    </citation>
    <scope>NUCLEOTIDE SEQUENCE [LARGE SCALE GENOMIC DNA]</scope>
    <source>
        <strain evidence="1 2">DSM 12653</strain>
    </source>
</reference>
<sequence>MGMARGIKMLKFRRIILWIVILFLVITIPLLSYAKSLPKFSFGSRLLYTGTMVYDFQNK</sequence>